<feature type="compositionally biased region" description="Basic and acidic residues" evidence="1">
    <location>
        <begin position="186"/>
        <end position="208"/>
    </location>
</feature>
<name>A0A195BMD7_9HYME</name>
<sequence length="321" mass="36611">MAFGGRGVNPAGSNDPIVVHLTHLVEGHLLRYASGLAAASGASLPHRSNRRVSSQGAAGLVVPAAAVVAAEAVAADTTGRPEGMIFKGRTTAHRDRTRRWHSRRDDDDDDEDDDDATAITVSRGNPHESTHSVVYYFSFPLVSFPVFSFLSSFATASLRSLVAPRCRSADLPGRSRPIWHSSGGHRSRERDRDDSDEWTEHDTGEHKKTPTRQRYRGRDARNHDDREEERKKREELERIMEENNRKIEEAQKKLAEERLAMVEEQRLMEEERQKMRKEHEKRVKEEQKRILGKNNSRPKLSFTLKSVTWDFMLHEIMLISV</sequence>
<feature type="compositionally biased region" description="Basic and acidic residues" evidence="1">
    <location>
        <begin position="270"/>
        <end position="289"/>
    </location>
</feature>
<keyword evidence="3" id="KW-1185">Reference proteome</keyword>
<gene>
    <name evidence="2" type="ORF">ALC53_03657</name>
</gene>
<dbReference type="PANTHER" id="PTHR31711">
    <property type="entry name" value="ARGININE AND GLUTAMATE-RICH PROTEIN 1"/>
    <property type="match status" value="1"/>
</dbReference>
<organism evidence="2 3">
    <name type="scientific">Atta colombica</name>
    <dbReference type="NCBI Taxonomy" id="520822"/>
    <lineage>
        <taxon>Eukaryota</taxon>
        <taxon>Metazoa</taxon>
        <taxon>Ecdysozoa</taxon>
        <taxon>Arthropoda</taxon>
        <taxon>Hexapoda</taxon>
        <taxon>Insecta</taxon>
        <taxon>Pterygota</taxon>
        <taxon>Neoptera</taxon>
        <taxon>Endopterygota</taxon>
        <taxon>Hymenoptera</taxon>
        <taxon>Apocrita</taxon>
        <taxon>Aculeata</taxon>
        <taxon>Formicoidea</taxon>
        <taxon>Formicidae</taxon>
        <taxon>Myrmicinae</taxon>
        <taxon>Atta</taxon>
    </lineage>
</organism>
<proteinExistence type="predicted"/>
<dbReference type="InterPro" id="IPR033371">
    <property type="entry name" value="ARGLU1"/>
</dbReference>
<feature type="region of interest" description="Disordered" evidence="1">
    <location>
        <begin position="81"/>
        <end position="125"/>
    </location>
</feature>
<dbReference type="GO" id="GO:0045296">
    <property type="term" value="F:cadherin binding"/>
    <property type="evidence" value="ECO:0007669"/>
    <property type="project" value="TreeGrafter"/>
</dbReference>
<dbReference type="GO" id="GO:0005739">
    <property type="term" value="C:mitochondrion"/>
    <property type="evidence" value="ECO:0007669"/>
    <property type="project" value="TreeGrafter"/>
</dbReference>
<dbReference type="PANTHER" id="PTHR31711:SF1">
    <property type="entry name" value="ARGININE AND GLUTAMATE-RICH PROTEIN 1"/>
    <property type="match status" value="1"/>
</dbReference>
<dbReference type="EMBL" id="KQ976435">
    <property type="protein sequence ID" value="KYM87040.1"/>
    <property type="molecule type" value="Genomic_DNA"/>
</dbReference>
<accession>A0A195BMD7</accession>
<dbReference type="AlphaFoldDB" id="A0A195BMD7"/>
<dbReference type="Pfam" id="PF15346">
    <property type="entry name" value="ARGLU"/>
    <property type="match status" value="1"/>
</dbReference>
<evidence type="ECO:0000313" key="2">
    <source>
        <dbReference type="EMBL" id="KYM87040.1"/>
    </source>
</evidence>
<protein>
    <submittedName>
        <fullName evidence="2">Uncharacterized protein</fullName>
    </submittedName>
</protein>
<evidence type="ECO:0000313" key="3">
    <source>
        <dbReference type="Proteomes" id="UP000078540"/>
    </source>
</evidence>
<dbReference type="GO" id="GO:0005654">
    <property type="term" value="C:nucleoplasm"/>
    <property type="evidence" value="ECO:0007669"/>
    <property type="project" value="TreeGrafter"/>
</dbReference>
<reference evidence="2 3" key="1">
    <citation type="submission" date="2015-09" db="EMBL/GenBank/DDBJ databases">
        <title>Atta colombica WGS genome.</title>
        <authorList>
            <person name="Nygaard S."/>
            <person name="Hu H."/>
            <person name="Boomsma J."/>
            <person name="Zhang G."/>
        </authorList>
    </citation>
    <scope>NUCLEOTIDE SEQUENCE [LARGE SCALE GENOMIC DNA]</scope>
    <source>
        <strain evidence="2">Treedump-2</strain>
        <tissue evidence="2">Whole body</tissue>
    </source>
</reference>
<evidence type="ECO:0000256" key="1">
    <source>
        <dbReference type="SAM" id="MobiDB-lite"/>
    </source>
</evidence>
<feature type="compositionally biased region" description="Basic and acidic residues" evidence="1">
    <location>
        <begin position="216"/>
        <end position="234"/>
    </location>
</feature>
<feature type="region of interest" description="Disordered" evidence="1">
    <location>
        <begin position="270"/>
        <end position="292"/>
    </location>
</feature>
<dbReference type="STRING" id="520822.A0A195BMD7"/>
<feature type="compositionally biased region" description="Acidic residues" evidence="1">
    <location>
        <begin position="106"/>
        <end position="116"/>
    </location>
</feature>
<dbReference type="Proteomes" id="UP000078540">
    <property type="component" value="Unassembled WGS sequence"/>
</dbReference>
<feature type="region of interest" description="Disordered" evidence="1">
    <location>
        <begin position="169"/>
        <end position="234"/>
    </location>
</feature>